<protein>
    <recommendedName>
        <fullName evidence="5">Secreted protein</fullName>
    </recommendedName>
</protein>
<keyword evidence="1" id="KW-1133">Transmembrane helix</keyword>
<gene>
    <name evidence="3" type="ORF">A6048_14895</name>
</gene>
<dbReference type="KEGG" id="dpc:A6048_14895"/>
<evidence type="ECO:0000313" key="4">
    <source>
        <dbReference type="Proteomes" id="UP000244903"/>
    </source>
</evidence>
<proteinExistence type="predicted"/>
<accession>A0AAD0NQ45</accession>
<evidence type="ECO:0000256" key="1">
    <source>
        <dbReference type="SAM" id="Phobius"/>
    </source>
</evidence>
<feature type="transmembrane region" description="Helical" evidence="1">
    <location>
        <begin position="61"/>
        <end position="89"/>
    </location>
</feature>
<sequence length="99" mass="9201">MTNSRPLRSAAAALALATATSVAAVPAHAAPAHAAPAQGGHVAYVAQASGSADGGSMDNPIVGAGLIILAGVGVSIALAVSAGVAGGAFELPQIPGLPL</sequence>
<dbReference type="RefSeq" id="WP_107746588.1">
    <property type="nucleotide sequence ID" value="NZ_CP015453.1"/>
</dbReference>
<evidence type="ECO:0000256" key="2">
    <source>
        <dbReference type="SAM" id="SignalP"/>
    </source>
</evidence>
<dbReference type="AlphaFoldDB" id="A0AAD0NQ45"/>
<keyword evidence="1" id="KW-0812">Transmembrane</keyword>
<dbReference type="EMBL" id="CP015453">
    <property type="protein sequence ID" value="AWH97512.1"/>
    <property type="molecule type" value="Genomic_DNA"/>
</dbReference>
<keyword evidence="4" id="KW-1185">Reference proteome</keyword>
<dbReference type="Proteomes" id="UP000244903">
    <property type="component" value="Chromosome"/>
</dbReference>
<name>A0AAD0NQ45_9ACTN</name>
<feature type="signal peptide" evidence="2">
    <location>
        <begin position="1"/>
        <end position="29"/>
    </location>
</feature>
<evidence type="ECO:0008006" key="5">
    <source>
        <dbReference type="Google" id="ProtNLM"/>
    </source>
</evidence>
<keyword evidence="2" id="KW-0732">Signal</keyword>
<organism evidence="3 4">
    <name type="scientific">Dietzia psychralcaliphila</name>
    <dbReference type="NCBI Taxonomy" id="139021"/>
    <lineage>
        <taxon>Bacteria</taxon>
        <taxon>Bacillati</taxon>
        <taxon>Actinomycetota</taxon>
        <taxon>Actinomycetes</taxon>
        <taxon>Mycobacteriales</taxon>
        <taxon>Dietziaceae</taxon>
        <taxon>Dietzia</taxon>
    </lineage>
</organism>
<feature type="chain" id="PRO_5041973450" description="Secreted protein" evidence="2">
    <location>
        <begin position="30"/>
        <end position="99"/>
    </location>
</feature>
<reference evidence="3 4" key="1">
    <citation type="submission" date="2016-04" db="EMBL/GenBank/DDBJ databases">
        <title>Complete genome sequence of the haloalkaliphilic hydrocarbon-degrading bacterium Dietzia psychralcaliphila ILA-1T, isolated from a drain of a fish product-processing plant.</title>
        <authorList>
            <person name="Zhao J."/>
            <person name="Hu B."/>
            <person name="Geng S."/>
            <person name="Nie Y."/>
            <person name="Tang Y."/>
        </authorList>
    </citation>
    <scope>NUCLEOTIDE SEQUENCE [LARGE SCALE GENOMIC DNA]</scope>
    <source>
        <strain evidence="3 4">ILA-1</strain>
    </source>
</reference>
<evidence type="ECO:0000313" key="3">
    <source>
        <dbReference type="EMBL" id="AWH97512.1"/>
    </source>
</evidence>
<keyword evidence="1" id="KW-0472">Membrane</keyword>